<dbReference type="InterPro" id="IPR001085">
    <property type="entry name" value="Ser_HO-MeTrfase"/>
</dbReference>
<dbReference type="Proteomes" id="UP001231362">
    <property type="component" value="Unassembled WGS sequence"/>
</dbReference>
<evidence type="ECO:0000256" key="7">
    <source>
        <dbReference type="HAMAP-Rule" id="MF_00051"/>
    </source>
</evidence>
<dbReference type="HAMAP" id="MF_00051">
    <property type="entry name" value="SHMT"/>
    <property type="match status" value="1"/>
</dbReference>
<organism evidence="10 11">
    <name type="scientific">Anoxybacillus andreesenii</name>
    <dbReference type="NCBI Taxonomy" id="1325932"/>
    <lineage>
        <taxon>Bacteria</taxon>
        <taxon>Bacillati</taxon>
        <taxon>Bacillota</taxon>
        <taxon>Bacilli</taxon>
        <taxon>Bacillales</taxon>
        <taxon>Anoxybacillaceae</taxon>
        <taxon>Anoxybacillus</taxon>
    </lineage>
</organism>
<evidence type="ECO:0000256" key="8">
    <source>
        <dbReference type="SAM" id="Coils"/>
    </source>
</evidence>
<feature type="site" description="Plays an important role in substrate specificity" evidence="7">
    <location>
        <position position="225"/>
    </location>
</feature>
<keyword evidence="3 7" id="KW-0554">One-carbon metabolism</keyword>
<keyword evidence="8" id="KW-0175">Coiled coil</keyword>
<comment type="caution">
    <text evidence="10">The sequence shown here is derived from an EMBL/GenBank/DDBJ whole genome shotgun (WGS) entry which is preliminary data.</text>
</comment>
<dbReference type="InterPro" id="IPR019798">
    <property type="entry name" value="Ser_HO-MeTrfase_PLP_BS"/>
</dbReference>
<dbReference type="InterPro" id="IPR015421">
    <property type="entry name" value="PyrdxlP-dep_Trfase_major"/>
</dbReference>
<dbReference type="GO" id="GO:0004372">
    <property type="term" value="F:glycine hydroxymethyltransferase activity"/>
    <property type="evidence" value="ECO:0007669"/>
    <property type="project" value="UniProtKB-EC"/>
</dbReference>
<dbReference type="Gene3D" id="3.90.1150.10">
    <property type="entry name" value="Aspartate Aminotransferase, domain 1"/>
    <property type="match status" value="1"/>
</dbReference>
<evidence type="ECO:0000259" key="9">
    <source>
        <dbReference type="Pfam" id="PF00464"/>
    </source>
</evidence>
<dbReference type="InterPro" id="IPR049943">
    <property type="entry name" value="Ser_HO-MeTrfase-like"/>
</dbReference>
<dbReference type="Gene3D" id="3.40.640.10">
    <property type="entry name" value="Type I PLP-dependent aspartate aminotransferase-like (Major domain)"/>
    <property type="match status" value="1"/>
</dbReference>
<feature type="binding site" evidence="7">
    <location>
        <begin position="121"/>
        <end position="123"/>
    </location>
    <ligand>
        <name>(6S)-5,6,7,8-tetrahydrofolate</name>
        <dbReference type="ChEBI" id="CHEBI:57453"/>
    </ligand>
</feature>
<dbReference type="Pfam" id="PF00464">
    <property type="entry name" value="SHMT"/>
    <property type="match status" value="1"/>
</dbReference>
<dbReference type="SUPFAM" id="SSF53383">
    <property type="entry name" value="PLP-dependent transferases"/>
    <property type="match status" value="1"/>
</dbReference>
<dbReference type="NCBIfam" id="NF000586">
    <property type="entry name" value="PRK00011.1"/>
    <property type="match status" value="1"/>
</dbReference>
<comment type="function">
    <text evidence="7">Catalyzes the reversible interconversion of serine and glycine with tetrahydrofolate (THF) serving as the one-carbon carrier. This reaction serves as the major source of one-carbon groups required for the biosynthesis of purines, thymidylate, methionine, and other important biomolecules. Also exhibits THF-independent aldolase activity toward beta-hydroxyamino acids, producing glycine and aldehydes, via a retro-aldol mechanism.</text>
</comment>
<evidence type="ECO:0000313" key="11">
    <source>
        <dbReference type="Proteomes" id="UP001231362"/>
    </source>
</evidence>
<dbReference type="PANTHER" id="PTHR11680:SF35">
    <property type="entry name" value="SERINE HYDROXYMETHYLTRANSFERASE 1"/>
    <property type="match status" value="1"/>
</dbReference>
<keyword evidence="6 7" id="KW-0663">Pyridoxal phosphate</keyword>
<feature type="modified residue" description="N6-(pyridoxal phosphate)lysine" evidence="7">
    <location>
        <position position="226"/>
    </location>
</feature>
<dbReference type="PANTHER" id="PTHR11680">
    <property type="entry name" value="SERINE HYDROXYMETHYLTRANSFERASE"/>
    <property type="match status" value="1"/>
</dbReference>
<protein>
    <recommendedName>
        <fullName evidence="7">Serine hydroxymethyltransferase</fullName>
        <shortName evidence="7">SHMT</shortName>
        <shortName evidence="7">Serine methylase</shortName>
        <ecNumber evidence="7">2.1.2.1</ecNumber>
    </recommendedName>
</protein>
<accession>A0ABT9V035</accession>
<dbReference type="EC" id="2.1.2.1" evidence="7"/>
<dbReference type="PIRSF" id="PIRSF000412">
    <property type="entry name" value="SHMT"/>
    <property type="match status" value="1"/>
</dbReference>
<evidence type="ECO:0000256" key="5">
    <source>
        <dbReference type="ARBA" id="ARBA00022679"/>
    </source>
</evidence>
<comment type="subcellular location">
    <subcellularLocation>
        <location evidence="7">Cytoplasm</location>
    </subcellularLocation>
</comment>
<dbReference type="InterPro" id="IPR039429">
    <property type="entry name" value="SHMT-like_dom"/>
</dbReference>
<dbReference type="EMBL" id="JAUSTU010000002">
    <property type="protein sequence ID" value="MDQ0154313.1"/>
    <property type="molecule type" value="Genomic_DNA"/>
</dbReference>
<comment type="pathway">
    <text evidence="7">Amino-acid biosynthesis; glycine biosynthesis; glycine from L-serine: step 1/1.</text>
</comment>
<feature type="domain" description="Serine hydroxymethyltransferase-like" evidence="9">
    <location>
        <begin position="4"/>
        <end position="380"/>
    </location>
</feature>
<keyword evidence="11" id="KW-1185">Reference proteome</keyword>
<evidence type="ECO:0000256" key="6">
    <source>
        <dbReference type="ARBA" id="ARBA00022898"/>
    </source>
</evidence>
<feature type="binding site" evidence="7">
    <location>
        <position position="240"/>
    </location>
    <ligand>
        <name>(6S)-5,6,7,8-tetrahydrofolate</name>
        <dbReference type="ChEBI" id="CHEBI:57453"/>
    </ligand>
</feature>
<feature type="coiled-coil region" evidence="8">
    <location>
        <begin position="386"/>
        <end position="413"/>
    </location>
</feature>
<keyword evidence="4 7" id="KW-0028">Amino-acid biosynthesis</keyword>
<keyword evidence="5 7" id="KW-0808">Transferase</keyword>
<dbReference type="PROSITE" id="PS00096">
    <property type="entry name" value="SHMT"/>
    <property type="match status" value="1"/>
</dbReference>
<comment type="pathway">
    <text evidence="7">One-carbon metabolism; tetrahydrofolate interconversion.</text>
</comment>
<reference evidence="10 11" key="1">
    <citation type="submission" date="2023-07" db="EMBL/GenBank/DDBJ databases">
        <title>Genomic Encyclopedia of Type Strains, Phase IV (KMG-IV): sequencing the most valuable type-strain genomes for metagenomic binning, comparative biology and taxonomic classification.</title>
        <authorList>
            <person name="Goeker M."/>
        </authorList>
    </citation>
    <scope>NUCLEOTIDE SEQUENCE [LARGE SCALE GENOMIC DNA]</scope>
    <source>
        <strain evidence="10 11">DSM 23948</strain>
    </source>
</reference>
<sequence length="413" mass="45306">MRHLAQQDEQVLQAIQKELGRQRSKIELIASENFVSEAVMEAQGSVLTNKYAEGYPGRRYYGGCEYVDIVEDLARDRAKQIFGAEHVNVQPHSGAQANMAVYFTILEHGDTVLGMNLSHGGHLTHGSPVNFSGVQYNFVEYGVDEVTHTINYDDVLEKARTHKPKLIVAGASAYPRLIDFKKFREIADEVGAYLMVDMAHIAGLVAAGLHPNPVPYADFVTTTTHKTLRGPRGGMILCKEEFAKKIDKSIFPGIQGGPLMHVIAAKAVSFGEALQESFKEYAANIISNAKHLAEKLQEEGLNLVSGGTDNHLLLVDVRSLGITGKIAEKVLDEVGITVNKNTIPFDPESPFVTSGVRIGTAAVTSRGFGKAEMEEIASIIGFTLKNHEDEAKLEEAKQRVEALTSRFPLYEDR</sequence>
<comment type="catalytic activity">
    <reaction evidence="7">
        <text>(6R)-5,10-methylene-5,6,7,8-tetrahydrofolate + glycine + H2O = (6S)-5,6,7,8-tetrahydrofolate + L-serine</text>
        <dbReference type="Rhea" id="RHEA:15481"/>
        <dbReference type="ChEBI" id="CHEBI:15377"/>
        <dbReference type="ChEBI" id="CHEBI:15636"/>
        <dbReference type="ChEBI" id="CHEBI:33384"/>
        <dbReference type="ChEBI" id="CHEBI:57305"/>
        <dbReference type="ChEBI" id="CHEBI:57453"/>
        <dbReference type="EC" id="2.1.2.1"/>
    </reaction>
</comment>
<comment type="cofactor">
    <cofactor evidence="1 7">
        <name>pyridoxal 5'-phosphate</name>
        <dbReference type="ChEBI" id="CHEBI:597326"/>
    </cofactor>
</comment>
<evidence type="ECO:0000256" key="4">
    <source>
        <dbReference type="ARBA" id="ARBA00022605"/>
    </source>
</evidence>
<proteinExistence type="inferred from homology"/>
<evidence type="ECO:0000256" key="3">
    <source>
        <dbReference type="ARBA" id="ARBA00022563"/>
    </source>
</evidence>
<dbReference type="InterPro" id="IPR015422">
    <property type="entry name" value="PyrdxlP-dep_Trfase_small"/>
</dbReference>
<comment type="subunit">
    <text evidence="7">Homodimer.</text>
</comment>
<name>A0ABT9V035_9BACL</name>
<evidence type="ECO:0000256" key="1">
    <source>
        <dbReference type="ARBA" id="ARBA00001933"/>
    </source>
</evidence>
<gene>
    <name evidence="7" type="primary">glyA</name>
    <name evidence="10" type="ORF">J2S07_000617</name>
</gene>
<evidence type="ECO:0000313" key="10">
    <source>
        <dbReference type="EMBL" id="MDQ0154313.1"/>
    </source>
</evidence>
<dbReference type="RefSeq" id="WP_307148922.1">
    <property type="nucleotide sequence ID" value="NZ_JAUSTU010000002.1"/>
</dbReference>
<keyword evidence="7" id="KW-0963">Cytoplasm</keyword>
<feature type="binding site" evidence="7">
    <location>
        <position position="117"/>
    </location>
    <ligand>
        <name>(6S)-5,6,7,8-tetrahydrofolate</name>
        <dbReference type="ChEBI" id="CHEBI:57453"/>
    </ligand>
</feature>
<dbReference type="InterPro" id="IPR015424">
    <property type="entry name" value="PyrdxlP-dep_Trfase"/>
</dbReference>
<feature type="binding site" evidence="7">
    <location>
        <begin position="349"/>
        <end position="351"/>
    </location>
    <ligand>
        <name>(6S)-5,6,7,8-tetrahydrofolate</name>
        <dbReference type="ChEBI" id="CHEBI:57453"/>
    </ligand>
</feature>
<evidence type="ECO:0000256" key="2">
    <source>
        <dbReference type="ARBA" id="ARBA00006376"/>
    </source>
</evidence>
<comment type="similarity">
    <text evidence="2 7">Belongs to the SHMT family.</text>
</comment>
<dbReference type="CDD" id="cd00378">
    <property type="entry name" value="SHMT"/>
    <property type="match status" value="1"/>
</dbReference>